<dbReference type="CDD" id="cd01283">
    <property type="entry name" value="cytidine_deaminase"/>
    <property type="match status" value="1"/>
</dbReference>
<evidence type="ECO:0000256" key="10">
    <source>
        <dbReference type="ARBA" id="ARBA00049252"/>
    </source>
</evidence>
<feature type="binding site" evidence="14">
    <location>
        <position position="53"/>
    </location>
    <ligand>
        <name>Zn(2+)</name>
        <dbReference type="ChEBI" id="CHEBI:29105"/>
        <note>catalytic</note>
    </ligand>
</feature>
<evidence type="ECO:0000256" key="5">
    <source>
        <dbReference type="ARBA" id="ARBA00018266"/>
    </source>
</evidence>
<evidence type="ECO:0000313" key="17">
    <source>
        <dbReference type="EMBL" id="MBA4601213.1"/>
    </source>
</evidence>
<dbReference type="NCBIfam" id="TIGR01354">
    <property type="entry name" value="cyt_deam_tetra"/>
    <property type="match status" value="1"/>
</dbReference>
<dbReference type="PROSITE" id="PS51747">
    <property type="entry name" value="CYT_DCMP_DEAMINASES_2"/>
    <property type="match status" value="1"/>
</dbReference>
<dbReference type="FunFam" id="3.40.140.10:FF:000008">
    <property type="entry name" value="Cytidine deaminase"/>
    <property type="match status" value="1"/>
</dbReference>
<dbReference type="NCBIfam" id="NF009076">
    <property type="entry name" value="PRK12411.1"/>
    <property type="match status" value="1"/>
</dbReference>
<dbReference type="InterPro" id="IPR050202">
    <property type="entry name" value="Cyt/Deoxycyt_deaminase"/>
</dbReference>
<feature type="domain" description="CMP/dCMP-type deaminase" evidence="16">
    <location>
        <begin position="1"/>
        <end position="128"/>
    </location>
</feature>
<evidence type="ECO:0000256" key="7">
    <source>
        <dbReference type="ARBA" id="ARBA00022801"/>
    </source>
</evidence>
<evidence type="ECO:0000256" key="3">
    <source>
        <dbReference type="ARBA" id="ARBA00006576"/>
    </source>
</evidence>
<comment type="caution">
    <text evidence="17">The sequence shown here is derived from an EMBL/GenBank/DDBJ whole genome shotgun (WGS) entry which is preliminary data.</text>
</comment>
<sequence>MNRDQLIMEAKKGRKHAYVPYSRFKVGAALLTKDGKVIHGANIENASYGLTNCAERTAVFKAVSENEHSFSAIAIVADTKDPVSPCGACRQVLAEFCDPDMPVYLSNLKGDVRETTVGQLLPYAFSDRDL</sequence>
<proteinExistence type="inferred from homology"/>
<dbReference type="AlphaFoldDB" id="A0A7W1XQ50"/>
<evidence type="ECO:0000256" key="9">
    <source>
        <dbReference type="ARBA" id="ARBA00032005"/>
    </source>
</evidence>
<gene>
    <name evidence="17" type="ORF">H2C83_02495</name>
</gene>
<comment type="function">
    <text evidence="2 15">This enzyme scavenges exogenous and endogenous cytidine and 2'-deoxycytidine for UMP synthesis.</text>
</comment>
<keyword evidence="8 14" id="KW-0862">Zinc</keyword>
<keyword evidence="6 14" id="KW-0479">Metal-binding</keyword>
<evidence type="ECO:0000256" key="11">
    <source>
        <dbReference type="ARBA" id="ARBA00049558"/>
    </source>
</evidence>
<dbReference type="GO" id="GO:0042802">
    <property type="term" value="F:identical protein binding"/>
    <property type="evidence" value="ECO:0007669"/>
    <property type="project" value="UniProtKB-ARBA"/>
</dbReference>
<reference evidence="17 18" key="1">
    <citation type="submission" date="2020-07" db="EMBL/GenBank/DDBJ databases">
        <title>Thermoactinomyces phylogeny.</title>
        <authorList>
            <person name="Dunlap C."/>
        </authorList>
    </citation>
    <scope>NUCLEOTIDE SEQUENCE [LARGE SCALE GENOMIC DNA]</scope>
    <source>
        <strain evidence="17 18">AMNI-1</strain>
    </source>
</reference>
<dbReference type="InterPro" id="IPR016192">
    <property type="entry name" value="APOBEC/CMP_deaminase_Zn-bd"/>
</dbReference>
<dbReference type="GO" id="GO:0072527">
    <property type="term" value="P:pyrimidine-containing compound metabolic process"/>
    <property type="evidence" value="ECO:0007669"/>
    <property type="project" value="UniProtKB-ARBA"/>
</dbReference>
<dbReference type="GO" id="GO:0004126">
    <property type="term" value="F:cytidine deaminase activity"/>
    <property type="evidence" value="ECO:0007669"/>
    <property type="project" value="UniProtKB-UniRule"/>
</dbReference>
<keyword evidence="18" id="KW-1185">Reference proteome</keyword>
<evidence type="ECO:0000256" key="15">
    <source>
        <dbReference type="RuleBase" id="RU364006"/>
    </source>
</evidence>
<comment type="similarity">
    <text evidence="3 15">Belongs to the cytidine and deoxycytidylate deaminase family.</text>
</comment>
<evidence type="ECO:0000313" key="18">
    <source>
        <dbReference type="Proteomes" id="UP000538292"/>
    </source>
</evidence>
<evidence type="ECO:0000256" key="2">
    <source>
        <dbReference type="ARBA" id="ARBA00003949"/>
    </source>
</evidence>
<evidence type="ECO:0000256" key="4">
    <source>
        <dbReference type="ARBA" id="ARBA00012783"/>
    </source>
</evidence>
<evidence type="ECO:0000256" key="14">
    <source>
        <dbReference type="PIRSR" id="PIRSR606262-3"/>
    </source>
</evidence>
<comment type="catalytic activity">
    <reaction evidence="11 15">
        <text>cytidine + H2O + H(+) = uridine + NH4(+)</text>
        <dbReference type="Rhea" id="RHEA:16069"/>
        <dbReference type="ChEBI" id="CHEBI:15377"/>
        <dbReference type="ChEBI" id="CHEBI:15378"/>
        <dbReference type="ChEBI" id="CHEBI:16704"/>
        <dbReference type="ChEBI" id="CHEBI:17562"/>
        <dbReference type="ChEBI" id="CHEBI:28938"/>
        <dbReference type="EC" id="3.5.4.5"/>
    </reaction>
</comment>
<feature type="active site" description="Proton donor" evidence="12">
    <location>
        <position position="55"/>
    </location>
</feature>
<organism evidence="17 18">
    <name type="scientific">Thermoactinomyces mirandus</name>
    <dbReference type="NCBI Taxonomy" id="2756294"/>
    <lineage>
        <taxon>Bacteria</taxon>
        <taxon>Bacillati</taxon>
        <taxon>Bacillota</taxon>
        <taxon>Bacilli</taxon>
        <taxon>Bacillales</taxon>
        <taxon>Thermoactinomycetaceae</taxon>
        <taxon>Thermoactinomyces</taxon>
    </lineage>
</organism>
<comment type="catalytic activity">
    <reaction evidence="10 15">
        <text>2'-deoxycytidine + H2O + H(+) = 2'-deoxyuridine + NH4(+)</text>
        <dbReference type="Rhea" id="RHEA:13433"/>
        <dbReference type="ChEBI" id="CHEBI:15377"/>
        <dbReference type="ChEBI" id="CHEBI:15378"/>
        <dbReference type="ChEBI" id="CHEBI:15698"/>
        <dbReference type="ChEBI" id="CHEBI:16450"/>
        <dbReference type="ChEBI" id="CHEBI:28938"/>
        <dbReference type="EC" id="3.5.4.5"/>
    </reaction>
</comment>
<dbReference type="Proteomes" id="UP000538292">
    <property type="component" value="Unassembled WGS sequence"/>
</dbReference>
<feature type="binding site" evidence="14">
    <location>
        <position position="86"/>
    </location>
    <ligand>
        <name>Zn(2+)</name>
        <dbReference type="ChEBI" id="CHEBI:29105"/>
        <note>catalytic</note>
    </ligand>
</feature>
<protein>
    <recommendedName>
        <fullName evidence="5 15">Cytidine deaminase</fullName>
        <ecNumber evidence="4 15">3.5.4.5</ecNumber>
    </recommendedName>
    <alternativeName>
        <fullName evidence="9 15">Cytidine aminohydrolase</fullName>
    </alternativeName>
</protein>
<evidence type="ECO:0000256" key="13">
    <source>
        <dbReference type="PIRSR" id="PIRSR606262-2"/>
    </source>
</evidence>
<evidence type="ECO:0000256" key="8">
    <source>
        <dbReference type="ARBA" id="ARBA00022833"/>
    </source>
</evidence>
<dbReference type="InterPro" id="IPR006262">
    <property type="entry name" value="Cyt_deam_tetra"/>
</dbReference>
<feature type="binding site" evidence="14">
    <location>
        <position position="89"/>
    </location>
    <ligand>
        <name>Zn(2+)</name>
        <dbReference type="ChEBI" id="CHEBI:29105"/>
        <note>catalytic</note>
    </ligand>
</feature>
<evidence type="ECO:0000256" key="12">
    <source>
        <dbReference type="PIRSR" id="PIRSR606262-1"/>
    </source>
</evidence>
<dbReference type="EC" id="3.5.4.5" evidence="4 15"/>
<feature type="binding site" evidence="13">
    <location>
        <begin position="42"/>
        <end position="48"/>
    </location>
    <ligand>
        <name>substrate</name>
    </ligand>
</feature>
<dbReference type="InterPro" id="IPR016193">
    <property type="entry name" value="Cytidine_deaminase-like"/>
</dbReference>
<dbReference type="NCBIfam" id="NF004064">
    <property type="entry name" value="PRK05578.1"/>
    <property type="match status" value="1"/>
</dbReference>
<evidence type="ECO:0000259" key="16">
    <source>
        <dbReference type="PROSITE" id="PS51747"/>
    </source>
</evidence>
<comment type="cofactor">
    <cofactor evidence="1 14 15">
        <name>Zn(2+)</name>
        <dbReference type="ChEBI" id="CHEBI:29105"/>
    </cofactor>
</comment>
<dbReference type="InterPro" id="IPR002125">
    <property type="entry name" value="CMP_dCMP_dom"/>
</dbReference>
<keyword evidence="7 15" id="KW-0378">Hydrolase</keyword>
<dbReference type="GO" id="GO:0005829">
    <property type="term" value="C:cytosol"/>
    <property type="evidence" value="ECO:0007669"/>
    <property type="project" value="TreeGrafter"/>
</dbReference>
<dbReference type="PANTHER" id="PTHR11644">
    <property type="entry name" value="CYTIDINE DEAMINASE"/>
    <property type="match status" value="1"/>
</dbReference>
<dbReference type="SUPFAM" id="SSF53927">
    <property type="entry name" value="Cytidine deaminase-like"/>
    <property type="match status" value="1"/>
</dbReference>
<dbReference type="GO" id="GO:0055086">
    <property type="term" value="P:nucleobase-containing small molecule metabolic process"/>
    <property type="evidence" value="ECO:0007669"/>
    <property type="project" value="UniProtKB-ARBA"/>
</dbReference>
<accession>A0A7W1XQ50</accession>
<dbReference type="RefSeq" id="WP_181737444.1">
    <property type="nucleotide sequence ID" value="NZ_JACEOL010000006.1"/>
</dbReference>
<evidence type="ECO:0000256" key="1">
    <source>
        <dbReference type="ARBA" id="ARBA00001947"/>
    </source>
</evidence>
<dbReference type="PROSITE" id="PS00903">
    <property type="entry name" value="CYT_DCMP_DEAMINASES_1"/>
    <property type="match status" value="1"/>
</dbReference>
<dbReference type="Pfam" id="PF00383">
    <property type="entry name" value="dCMP_cyt_deam_1"/>
    <property type="match status" value="1"/>
</dbReference>
<dbReference type="PANTHER" id="PTHR11644:SF2">
    <property type="entry name" value="CYTIDINE DEAMINASE"/>
    <property type="match status" value="1"/>
</dbReference>
<dbReference type="Gene3D" id="3.40.140.10">
    <property type="entry name" value="Cytidine Deaminase, domain 2"/>
    <property type="match status" value="1"/>
</dbReference>
<name>A0A7W1XQ50_9BACL</name>
<evidence type="ECO:0000256" key="6">
    <source>
        <dbReference type="ARBA" id="ARBA00022723"/>
    </source>
</evidence>
<dbReference type="GO" id="GO:0008270">
    <property type="term" value="F:zinc ion binding"/>
    <property type="evidence" value="ECO:0007669"/>
    <property type="project" value="UniProtKB-UniRule"/>
</dbReference>
<dbReference type="EMBL" id="JACEOL010000006">
    <property type="protein sequence ID" value="MBA4601213.1"/>
    <property type="molecule type" value="Genomic_DNA"/>
</dbReference>